<name>A0A9Q1CKK9_HOLLE</name>
<dbReference type="Proteomes" id="UP001152320">
    <property type="component" value="Chromosome 2"/>
</dbReference>
<protein>
    <submittedName>
        <fullName evidence="1">Uncharacterized protein</fullName>
    </submittedName>
</protein>
<evidence type="ECO:0000313" key="2">
    <source>
        <dbReference type="Proteomes" id="UP001152320"/>
    </source>
</evidence>
<organism evidence="1 2">
    <name type="scientific">Holothuria leucospilota</name>
    <name type="common">Black long sea cucumber</name>
    <name type="synonym">Mertensiothuria leucospilota</name>
    <dbReference type="NCBI Taxonomy" id="206669"/>
    <lineage>
        <taxon>Eukaryota</taxon>
        <taxon>Metazoa</taxon>
        <taxon>Echinodermata</taxon>
        <taxon>Eleutherozoa</taxon>
        <taxon>Echinozoa</taxon>
        <taxon>Holothuroidea</taxon>
        <taxon>Aspidochirotacea</taxon>
        <taxon>Aspidochirotida</taxon>
        <taxon>Holothuriidae</taxon>
        <taxon>Holothuria</taxon>
    </lineage>
</organism>
<dbReference type="AlphaFoldDB" id="A0A9Q1CKK9"/>
<accession>A0A9Q1CKK9</accession>
<dbReference type="EMBL" id="JAIZAY010000002">
    <property type="protein sequence ID" value="KAJ8046174.1"/>
    <property type="molecule type" value="Genomic_DNA"/>
</dbReference>
<proteinExistence type="predicted"/>
<sequence length="65" mass="7339">MTLCSCFGKKILVRKGSNLNQQTGLSVTIYISATEQVSLISAKYDLTLNMTIRLWHITMSRDLCK</sequence>
<gene>
    <name evidence="1" type="ORF">HOLleu_04768</name>
</gene>
<evidence type="ECO:0000313" key="1">
    <source>
        <dbReference type="EMBL" id="KAJ8046174.1"/>
    </source>
</evidence>
<comment type="caution">
    <text evidence="1">The sequence shown here is derived from an EMBL/GenBank/DDBJ whole genome shotgun (WGS) entry which is preliminary data.</text>
</comment>
<keyword evidence="2" id="KW-1185">Reference proteome</keyword>
<reference evidence="1" key="1">
    <citation type="submission" date="2021-10" db="EMBL/GenBank/DDBJ databases">
        <title>Tropical sea cucumber genome reveals ecological adaptation and Cuvierian tubules defense mechanism.</title>
        <authorList>
            <person name="Chen T."/>
        </authorList>
    </citation>
    <scope>NUCLEOTIDE SEQUENCE</scope>
    <source>
        <strain evidence="1">Nanhai2018</strain>
        <tissue evidence="1">Muscle</tissue>
    </source>
</reference>